<comment type="subcellular location">
    <subcellularLocation>
        <location evidence="1">Cytoplasm</location>
    </subcellularLocation>
</comment>
<dbReference type="GO" id="GO:0030428">
    <property type="term" value="C:cell septum"/>
    <property type="evidence" value="ECO:0007669"/>
    <property type="project" value="TreeGrafter"/>
</dbReference>
<evidence type="ECO:0000256" key="11">
    <source>
        <dbReference type="ARBA" id="ARBA00033158"/>
    </source>
</evidence>
<evidence type="ECO:0000256" key="7">
    <source>
        <dbReference type="ARBA" id="ARBA00023210"/>
    </source>
</evidence>
<comment type="function">
    <text evidence="9">Activator of cell division through the inhibition of FtsZ GTPase activity, therefore promoting FtsZ assembly into bundles of protofilaments necessary for the formation of the division Z ring. It is recruited early at mid-cell but it is not essential for cell division.</text>
</comment>
<comment type="subunit">
    <text evidence="10">Homodimer. Interacts with FtsZ.</text>
</comment>
<accession>A0A918RKV1</accession>
<evidence type="ECO:0000256" key="5">
    <source>
        <dbReference type="ARBA" id="ARBA00022618"/>
    </source>
</evidence>
<proteinExistence type="inferred from homology"/>
<reference evidence="12" key="2">
    <citation type="submission" date="2020-09" db="EMBL/GenBank/DDBJ databases">
        <authorList>
            <person name="Sun Q."/>
            <person name="Kim S."/>
        </authorList>
    </citation>
    <scope>NUCLEOTIDE SEQUENCE</scope>
    <source>
        <strain evidence="12">KCTC 12711</strain>
    </source>
</reference>
<evidence type="ECO:0000256" key="1">
    <source>
        <dbReference type="ARBA" id="ARBA00004496"/>
    </source>
</evidence>
<keyword evidence="13" id="KW-1185">Reference proteome</keyword>
<reference evidence="12" key="1">
    <citation type="journal article" date="2014" name="Int. J. Syst. Evol. Microbiol.">
        <title>Complete genome sequence of Corynebacterium casei LMG S-19264T (=DSM 44701T), isolated from a smear-ripened cheese.</title>
        <authorList>
            <consortium name="US DOE Joint Genome Institute (JGI-PGF)"/>
            <person name="Walter F."/>
            <person name="Albersmeier A."/>
            <person name="Kalinowski J."/>
            <person name="Ruckert C."/>
        </authorList>
    </citation>
    <scope>NUCLEOTIDE SEQUENCE</scope>
    <source>
        <strain evidence="12">KCTC 12711</strain>
    </source>
</reference>
<dbReference type="GO" id="GO:0000917">
    <property type="term" value="P:division septum assembly"/>
    <property type="evidence" value="ECO:0007669"/>
    <property type="project" value="UniProtKB-KW"/>
</dbReference>
<dbReference type="InterPro" id="IPR036192">
    <property type="entry name" value="Cell_div_ZapA-like_sf"/>
</dbReference>
<keyword evidence="6" id="KW-0175">Coiled coil</keyword>
<dbReference type="AlphaFoldDB" id="A0A918RKV1"/>
<comment type="caution">
    <text evidence="12">The sequence shown here is derived from an EMBL/GenBank/DDBJ whole genome shotgun (WGS) entry which is preliminary data.</text>
</comment>
<dbReference type="GO" id="GO:0032153">
    <property type="term" value="C:cell division site"/>
    <property type="evidence" value="ECO:0007669"/>
    <property type="project" value="TreeGrafter"/>
</dbReference>
<evidence type="ECO:0000256" key="4">
    <source>
        <dbReference type="ARBA" id="ARBA00022490"/>
    </source>
</evidence>
<keyword evidence="8" id="KW-0131">Cell cycle</keyword>
<organism evidence="12 13">
    <name type="scientific">Arenicella chitinivorans</name>
    <dbReference type="NCBI Taxonomy" id="1329800"/>
    <lineage>
        <taxon>Bacteria</taxon>
        <taxon>Pseudomonadati</taxon>
        <taxon>Pseudomonadota</taxon>
        <taxon>Gammaproteobacteria</taxon>
        <taxon>Arenicellales</taxon>
        <taxon>Arenicellaceae</taxon>
        <taxon>Arenicella</taxon>
    </lineage>
</organism>
<evidence type="ECO:0000256" key="10">
    <source>
        <dbReference type="ARBA" id="ARBA00026068"/>
    </source>
</evidence>
<comment type="similarity">
    <text evidence="2">Belongs to the ZapA family. Type 1 subfamily.</text>
</comment>
<evidence type="ECO:0000256" key="8">
    <source>
        <dbReference type="ARBA" id="ARBA00023306"/>
    </source>
</evidence>
<dbReference type="InterPro" id="IPR042233">
    <property type="entry name" value="Cell_div_ZapA_N"/>
</dbReference>
<evidence type="ECO:0000313" key="12">
    <source>
        <dbReference type="EMBL" id="GHA04002.1"/>
    </source>
</evidence>
<dbReference type="EMBL" id="BMXA01000002">
    <property type="protein sequence ID" value="GHA04002.1"/>
    <property type="molecule type" value="Genomic_DNA"/>
</dbReference>
<dbReference type="Proteomes" id="UP000614811">
    <property type="component" value="Unassembled WGS sequence"/>
</dbReference>
<protein>
    <recommendedName>
        <fullName evidence="3">Cell division protein ZapA</fullName>
    </recommendedName>
    <alternativeName>
        <fullName evidence="11">Z ring-associated protein ZapA</fullName>
    </alternativeName>
</protein>
<evidence type="ECO:0000256" key="6">
    <source>
        <dbReference type="ARBA" id="ARBA00023054"/>
    </source>
</evidence>
<evidence type="ECO:0000256" key="3">
    <source>
        <dbReference type="ARBA" id="ARBA00015195"/>
    </source>
</evidence>
<sequence>MAGAAQNRGINISIMGRDFSVACPPEEQEDLLEAAQFLDKNMKEIQKTGKIIGAERCAIMAALNITNDLLKLQKSTAGQDKVQARLSSLQERIDEVLRDAESS</sequence>
<dbReference type="InterPro" id="IPR007838">
    <property type="entry name" value="Cell_div_ZapA-like"/>
</dbReference>
<dbReference type="PANTHER" id="PTHR34981:SF1">
    <property type="entry name" value="CELL DIVISION PROTEIN ZAPA"/>
    <property type="match status" value="1"/>
</dbReference>
<keyword evidence="7" id="KW-0717">Septation</keyword>
<evidence type="ECO:0000256" key="9">
    <source>
        <dbReference type="ARBA" id="ARBA00024910"/>
    </source>
</evidence>
<evidence type="ECO:0000256" key="2">
    <source>
        <dbReference type="ARBA" id="ARBA00010074"/>
    </source>
</evidence>
<dbReference type="SUPFAM" id="SSF102829">
    <property type="entry name" value="Cell division protein ZapA-like"/>
    <property type="match status" value="1"/>
</dbReference>
<name>A0A918RKV1_9GAMM</name>
<dbReference type="GO" id="GO:0043093">
    <property type="term" value="P:FtsZ-dependent cytokinesis"/>
    <property type="evidence" value="ECO:0007669"/>
    <property type="project" value="TreeGrafter"/>
</dbReference>
<dbReference type="GO" id="GO:0000921">
    <property type="term" value="P:septin ring assembly"/>
    <property type="evidence" value="ECO:0007669"/>
    <property type="project" value="TreeGrafter"/>
</dbReference>
<dbReference type="Gene3D" id="1.20.5.50">
    <property type="match status" value="1"/>
</dbReference>
<dbReference type="GO" id="GO:0005829">
    <property type="term" value="C:cytosol"/>
    <property type="evidence" value="ECO:0007669"/>
    <property type="project" value="TreeGrafter"/>
</dbReference>
<keyword evidence="5 12" id="KW-0132">Cell division</keyword>
<gene>
    <name evidence="12" type="ORF">GCM10008090_11610</name>
</gene>
<dbReference type="PANTHER" id="PTHR34981">
    <property type="entry name" value="CELL DIVISION PROTEIN ZAPA"/>
    <property type="match status" value="1"/>
</dbReference>
<dbReference type="Gene3D" id="3.30.160.880">
    <property type="entry name" value="Cell division protein ZapA protomer, N-terminal domain"/>
    <property type="match status" value="1"/>
</dbReference>
<dbReference type="Pfam" id="PF05164">
    <property type="entry name" value="ZapA"/>
    <property type="match status" value="1"/>
</dbReference>
<dbReference type="RefSeq" id="WP_189399098.1">
    <property type="nucleotide sequence ID" value="NZ_BMXA01000002.1"/>
</dbReference>
<evidence type="ECO:0000313" key="13">
    <source>
        <dbReference type="Proteomes" id="UP000614811"/>
    </source>
</evidence>
<keyword evidence="4" id="KW-0963">Cytoplasm</keyword>